<gene>
    <name evidence="1" type="ORF">F5876DRAFT_32448</name>
</gene>
<sequence>MNVSIATSSLRCAHFNNTRNALQRSQSRLLMTTRSLRNETSSVGAPAVQKKPIGGFRGGIVGFLFGFSLVSYFAAYQLLDEYKQASAALQASVEELKLSTEQVTTQVRRIQAVEKDLKALSDASASKEDISRVRAEMKKLYDGLNVEFLDLKAHVWGIQQDVHALTKKNATSVRI</sequence>
<dbReference type="Proteomes" id="UP001163835">
    <property type="component" value="Unassembled WGS sequence"/>
</dbReference>
<comment type="caution">
    <text evidence="1">The sequence shown here is derived from an EMBL/GenBank/DDBJ whole genome shotgun (WGS) entry which is preliminary data.</text>
</comment>
<dbReference type="EMBL" id="MU794963">
    <property type="protein sequence ID" value="KAJ3814662.1"/>
    <property type="molecule type" value="Genomic_DNA"/>
</dbReference>
<evidence type="ECO:0000313" key="2">
    <source>
        <dbReference type="Proteomes" id="UP001163835"/>
    </source>
</evidence>
<evidence type="ECO:0000313" key="1">
    <source>
        <dbReference type="EMBL" id="KAJ3814662.1"/>
    </source>
</evidence>
<reference evidence="1" key="1">
    <citation type="submission" date="2022-09" db="EMBL/GenBank/DDBJ databases">
        <title>A Global Phylogenomic Analysis of the Shiitake Genus Lentinula.</title>
        <authorList>
            <consortium name="DOE Joint Genome Institute"/>
            <person name="Sierra-Patev S."/>
            <person name="Min B."/>
            <person name="Naranjo-Ortiz M."/>
            <person name="Looney B."/>
            <person name="Konkel Z."/>
            <person name="Slot J.C."/>
            <person name="Sakamoto Y."/>
            <person name="Steenwyk J.L."/>
            <person name="Rokas A."/>
            <person name="Carro J."/>
            <person name="Camarero S."/>
            <person name="Ferreira P."/>
            <person name="Molpeceres G."/>
            <person name="Ruiz-Duenas F.J."/>
            <person name="Serrano A."/>
            <person name="Henrissat B."/>
            <person name="Drula E."/>
            <person name="Hughes K.W."/>
            <person name="Mata J.L."/>
            <person name="Ishikawa N.K."/>
            <person name="Vargas-Isla R."/>
            <person name="Ushijima S."/>
            <person name="Smith C.A."/>
            <person name="Ahrendt S."/>
            <person name="Andreopoulos W."/>
            <person name="He G."/>
            <person name="Labutti K."/>
            <person name="Lipzen A."/>
            <person name="Ng V."/>
            <person name="Riley R."/>
            <person name="Sandor L."/>
            <person name="Barry K."/>
            <person name="Martinez A.T."/>
            <person name="Xiao Y."/>
            <person name="Gibbons J.G."/>
            <person name="Terashima K."/>
            <person name="Grigoriev I.V."/>
            <person name="Hibbett D.S."/>
        </authorList>
    </citation>
    <scope>NUCLEOTIDE SEQUENCE</scope>
    <source>
        <strain evidence="1">TMI1499</strain>
    </source>
</reference>
<accession>A0ACC1UBZ8</accession>
<name>A0ACC1UBZ8_9AGAR</name>
<keyword evidence="2" id="KW-1185">Reference proteome</keyword>
<organism evidence="1 2">
    <name type="scientific">Lentinula aff. lateritia</name>
    <dbReference type="NCBI Taxonomy" id="2804960"/>
    <lineage>
        <taxon>Eukaryota</taxon>
        <taxon>Fungi</taxon>
        <taxon>Dikarya</taxon>
        <taxon>Basidiomycota</taxon>
        <taxon>Agaricomycotina</taxon>
        <taxon>Agaricomycetes</taxon>
        <taxon>Agaricomycetidae</taxon>
        <taxon>Agaricales</taxon>
        <taxon>Marasmiineae</taxon>
        <taxon>Omphalotaceae</taxon>
        <taxon>Lentinula</taxon>
    </lineage>
</organism>
<proteinExistence type="predicted"/>
<protein>
    <submittedName>
        <fullName evidence="1">Uncharacterized protein</fullName>
    </submittedName>
</protein>